<evidence type="ECO:0000256" key="5">
    <source>
        <dbReference type="ARBA" id="ARBA00022932"/>
    </source>
</evidence>
<dbReference type="PANTHER" id="PTHR34388">
    <property type="entry name" value="DNA POLYMERASE III SUBUNIT DELTA"/>
    <property type="match status" value="1"/>
</dbReference>
<dbReference type="GO" id="GO:0009360">
    <property type="term" value="C:DNA polymerase III complex"/>
    <property type="evidence" value="ECO:0007669"/>
    <property type="project" value="TreeGrafter"/>
</dbReference>
<proteinExistence type="inferred from homology"/>
<dbReference type="GO" id="GO:0006261">
    <property type="term" value="P:DNA-templated DNA replication"/>
    <property type="evidence" value="ECO:0007669"/>
    <property type="project" value="TreeGrafter"/>
</dbReference>
<dbReference type="PANTHER" id="PTHR34388:SF1">
    <property type="entry name" value="DNA POLYMERASE III SUBUNIT DELTA"/>
    <property type="match status" value="1"/>
</dbReference>
<dbReference type="GO" id="GO:0003677">
    <property type="term" value="F:DNA binding"/>
    <property type="evidence" value="ECO:0007669"/>
    <property type="project" value="InterPro"/>
</dbReference>
<evidence type="ECO:0000256" key="7">
    <source>
        <dbReference type="ARBA" id="ARBA00049244"/>
    </source>
</evidence>
<evidence type="ECO:0000256" key="2">
    <source>
        <dbReference type="ARBA" id="ARBA00022679"/>
    </source>
</evidence>
<dbReference type="EC" id="2.7.7.7" evidence="1"/>
<dbReference type="EMBL" id="KF170424">
    <property type="protein sequence ID" value="AGO88107.1"/>
    <property type="molecule type" value="Genomic_DNA"/>
</dbReference>
<protein>
    <recommendedName>
        <fullName evidence="1">DNA-directed DNA polymerase</fullName>
        <ecNumber evidence="1">2.7.7.7</ecNumber>
    </recommendedName>
</protein>
<dbReference type="Gene3D" id="3.40.50.300">
    <property type="entry name" value="P-loop containing nucleotide triphosphate hydrolases"/>
    <property type="match status" value="1"/>
</dbReference>
<keyword evidence="5" id="KW-0239">DNA-directed DNA polymerase</keyword>
<keyword evidence="2" id="KW-0808">Transferase</keyword>
<dbReference type="Gene3D" id="1.10.8.60">
    <property type="match status" value="1"/>
</dbReference>
<comment type="similarity">
    <text evidence="6">Belongs to the DNA polymerase HolA subunit family.</text>
</comment>
<evidence type="ECO:0000256" key="3">
    <source>
        <dbReference type="ARBA" id="ARBA00022695"/>
    </source>
</evidence>
<reference evidence="8" key="1">
    <citation type="journal article" date="2014" name="ISME J.">
        <title>Genomic properties of Marine Group A bacteria indicate a role in the marine sulfur cycle.</title>
        <authorList>
            <person name="Wright J.J."/>
            <person name="Mewis K."/>
            <person name="Hanson N.W."/>
            <person name="Konwar K.M."/>
            <person name="Maas K.R."/>
            <person name="Hallam S.J."/>
        </authorList>
    </citation>
    <scope>NUCLEOTIDE SEQUENCE</scope>
</reference>
<evidence type="ECO:0000313" key="8">
    <source>
        <dbReference type="EMBL" id="AGO88107.1"/>
    </source>
</evidence>
<accession>S4W4T3</accession>
<comment type="catalytic activity">
    <reaction evidence="7">
        <text>DNA(n) + a 2'-deoxyribonucleoside 5'-triphosphate = DNA(n+1) + diphosphate</text>
        <dbReference type="Rhea" id="RHEA:22508"/>
        <dbReference type="Rhea" id="RHEA-COMP:17339"/>
        <dbReference type="Rhea" id="RHEA-COMP:17340"/>
        <dbReference type="ChEBI" id="CHEBI:33019"/>
        <dbReference type="ChEBI" id="CHEBI:61560"/>
        <dbReference type="ChEBI" id="CHEBI:173112"/>
        <dbReference type="EC" id="2.7.7.7"/>
    </reaction>
</comment>
<evidence type="ECO:0000256" key="4">
    <source>
        <dbReference type="ARBA" id="ARBA00022705"/>
    </source>
</evidence>
<sequence>MLPDDMTGKEIISQLIISDLFAGKKLFILRNPHQVKGKPGADLLAYCRSPMENHVLILVHDDWTARSSFFTKLETITDLVDVQTPFLQDMKKWANYLFKEQGKSVHAGLVDILVNIAGDSVAHLDNEVEKICLLVGDRTRIEAQDIERFTGWRRERQRWEFLLALGGKDYDKAVSLGKSLITTHESMISLIYPLTSMFQEMLFVKMKNGTFREHRGFMPIPPSVKKRIPHFAQGFSREKLESALHRLGAIDKRQKTAFSTDETELIQFIGHVIG</sequence>
<organism evidence="8">
    <name type="scientific">uncultured bacterium 405006-B04</name>
    <dbReference type="NCBI Taxonomy" id="1343841"/>
    <lineage>
        <taxon>Bacteria</taxon>
        <taxon>environmental samples</taxon>
    </lineage>
</organism>
<evidence type="ECO:0000256" key="1">
    <source>
        <dbReference type="ARBA" id="ARBA00012417"/>
    </source>
</evidence>
<keyword evidence="3" id="KW-0548">Nucleotidyltransferase</keyword>
<dbReference type="Gene3D" id="1.20.272.10">
    <property type="match status" value="1"/>
</dbReference>
<dbReference type="InterPro" id="IPR008921">
    <property type="entry name" value="DNA_pol3_clamp-load_cplx_C"/>
</dbReference>
<dbReference type="NCBIfam" id="TIGR01128">
    <property type="entry name" value="holA"/>
    <property type="match status" value="1"/>
</dbReference>
<name>S4W4T3_9BACT</name>
<dbReference type="InterPro" id="IPR005790">
    <property type="entry name" value="DNA_polIII_delta"/>
</dbReference>
<keyword evidence="4" id="KW-0235">DNA replication</keyword>
<evidence type="ECO:0000256" key="6">
    <source>
        <dbReference type="ARBA" id="ARBA00034754"/>
    </source>
</evidence>
<dbReference type="SUPFAM" id="SSF48019">
    <property type="entry name" value="post-AAA+ oligomerization domain-like"/>
    <property type="match status" value="1"/>
</dbReference>
<dbReference type="InterPro" id="IPR027417">
    <property type="entry name" value="P-loop_NTPase"/>
</dbReference>
<dbReference type="GO" id="GO:0003887">
    <property type="term" value="F:DNA-directed DNA polymerase activity"/>
    <property type="evidence" value="ECO:0007669"/>
    <property type="project" value="UniProtKB-KW"/>
</dbReference>
<dbReference type="SUPFAM" id="SSF52540">
    <property type="entry name" value="P-loop containing nucleoside triphosphate hydrolases"/>
    <property type="match status" value="1"/>
</dbReference>
<dbReference type="AlphaFoldDB" id="S4W4T3"/>